<feature type="domain" description="AB hydrolase-1" evidence="2">
    <location>
        <begin position="386"/>
        <end position="616"/>
    </location>
</feature>
<organism evidence="3 4">
    <name type="scientific">Coleophoma cylindrospora</name>
    <dbReference type="NCBI Taxonomy" id="1849047"/>
    <lineage>
        <taxon>Eukaryota</taxon>
        <taxon>Fungi</taxon>
        <taxon>Dikarya</taxon>
        <taxon>Ascomycota</taxon>
        <taxon>Pezizomycotina</taxon>
        <taxon>Leotiomycetes</taxon>
        <taxon>Helotiales</taxon>
        <taxon>Dermateaceae</taxon>
        <taxon>Coleophoma</taxon>
    </lineage>
</organism>
<evidence type="ECO:0000259" key="2">
    <source>
        <dbReference type="Pfam" id="PF12697"/>
    </source>
</evidence>
<dbReference type="PANTHER" id="PTHR37017:SF11">
    <property type="entry name" value="ESTERASE_LIPASE_THIOESTERASE DOMAIN-CONTAINING PROTEIN"/>
    <property type="match status" value="1"/>
</dbReference>
<dbReference type="STRING" id="1849047.A0A3D8QT08"/>
<dbReference type="OrthoDB" id="408373at2759"/>
<sequence>MSSKVALTDTLADQTREPPARPRSVRGAIRKLFRNSTHDVETYKRGHELSNSACTSRSITPKNDLKASLPTAIHKDGEHNHAYPKTHHLREAEMDEGEESVSQQPSVLAATNVESMVPDHVPTTPPLTPQLLPVSPSDNRTQFIANKPLQAVQSLNIENVVHWKAPPTQPPTTPLPSPPARKKKKKKVPAALHFSPNLPALTFNTNSPTLPHFRNDPYYYLHLPQTPPPTGSLPPLPVKNRTRTSRARTVSTLVEAGFLHAHTLVPQSPGAESSRPSSGQGTSISGVGVDALKMIESLQLQQNQPPPTPVPTINVQHLNMNTGQPSPAMSEFNLAGSEGHETASLSVPETIDEVSRESKRDVDLRKPTIIIAPGCFAPIEMYEHVISGLRAHDYDVEFAALPSIVRLDTSPRPAAATLEDDVACIRQIATRLADDGKDVLFLGHGYGAFPANEACRSLTKLDRTARGKGGGVIGLLFVTGFVPSIGQTITDLVSEIPREPDEANTMSLEGSDYFTANAAPCAPLILHGIPPEEGCRILETLFGYQSLQMFGSKATFPAWEELPVTYVHCLNDGINPYPFQKIQVERMQKDARKKITLYECEGAHHPNMTEPDKIVRIIRTVAGESDIVI</sequence>
<reference evidence="3 4" key="1">
    <citation type="journal article" date="2018" name="IMA Fungus">
        <title>IMA Genome-F 9: Draft genome sequence of Annulohypoxylon stygium, Aspergillus mulundensis, Berkeleyomyces basicola (syn. Thielaviopsis basicola), Ceratocystis smalleyi, two Cercospora beticola strains, Coleophoma cylindrospora, Fusarium fracticaudum, Phialophora cf. hyalina, and Morchella septimelata.</title>
        <authorList>
            <person name="Wingfield B.D."/>
            <person name="Bills G.F."/>
            <person name="Dong Y."/>
            <person name="Huang W."/>
            <person name="Nel W.J."/>
            <person name="Swalarsk-Parry B.S."/>
            <person name="Vaghefi N."/>
            <person name="Wilken P.M."/>
            <person name="An Z."/>
            <person name="de Beer Z.W."/>
            <person name="De Vos L."/>
            <person name="Chen L."/>
            <person name="Duong T.A."/>
            <person name="Gao Y."/>
            <person name="Hammerbacher A."/>
            <person name="Kikkert J.R."/>
            <person name="Li Y."/>
            <person name="Li H."/>
            <person name="Li K."/>
            <person name="Li Q."/>
            <person name="Liu X."/>
            <person name="Ma X."/>
            <person name="Naidoo K."/>
            <person name="Pethybridge S.J."/>
            <person name="Sun J."/>
            <person name="Steenkamp E.T."/>
            <person name="van der Nest M.A."/>
            <person name="van Wyk S."/>
            <person name="Wingfield M.J."/>
            <person name="Xiong C."/>
            <person name="Yue Q."/>
            <person name="Zhang X."/>
        </authorList>
    </citation>
    <scope>NUCLEOTIDE SEQUENCE [LARGE SCALE GENOMIC DNA]</scope>
    <source>
        <strain evidence="3 4">BP6252</strain>
    </source>
</reference>
<gene>
    <name evidence="3" type="ORF">BP6252_10295</name>
</gene>
<protein>
    <recommendedName>
        <fullName evidence="2">AB hydrolase-1 domain-containing protein</fullName>
    </recommendedName>
</protein>
<evidence type="ECO:0000313" key="3">
    <source>
        <dbReference type="EMBL" id="RDW64644.1"/>
    </source>
</evidence>
<dbReference type="AlphaFoldDB" id="A0A3D8QT08"/>
<feature type="region of interest" description="Disordered" evidence="1">
    <location>
        <begin position="263"/>
        <end position="285"/>
    </location>
</feature>
<feature type="region of interest" description="Disordered" evidence="1">
    <location>
        <begin position="164"/>
        <end position="187"/>
    </location>
</feature>
<feature type="compositionally biased region" description="Polar residues" evidence="1">
    <location>
        <begin position="270"/>
        <end position="285"/>
    </location>
</feature>
<feature type="compositionally biased region" description="Pro residues" evidence="1">
    <location>
        <begin position="167"/>
        <end position="179"/>
    </location>
</feature>
<dbReference type="InterPro" id="IPR000073">
    <property type="entry name" value="AB_hydrolase_1"/>
</dbReference>
<dbReference type="Gene3D" id="3.40.50.1820">
    <property type="entry name" value="alpha/beta hydrolase"/>
    <property type="match status" value="1"/>
</dbReference>
<dbReference type="InterPro" id="IPR029058">
    <property type="entry name" value="AB_hydrolase_fold"/>
</dbReference>
<evidence type="ECO:0000313" key="4">
    <source>
        <dbReference type="Proteomes" id="UP000256645"/>
    </source>
</evidence>
<dbReference type="Pfam" id="PF12697">
    <property type="entry name" value="Abhydrolase_6"/>
    <property type="match status" value="1"/>
</dbReference>
<comment type="caution">
    <text evidence="3">The sequence shown here is derived from an EMBL/GenBank/DDBJ whole genome shotgun (WGS) entry which is preliminary data.</text>
</comment>
<dbReference type="EMBL" id="PDLM01000012">
    <property type="protein sequence ID" value="RDW64644.1"/>
    <property type="molecule type" value="Genomic_DNA"/>
</dbReference>
<feature type="region of interest" description="Disordered" evidence="1">
    <location>
        <begin position="1"/>
        <end position="30"/>
    </location>
</feature>
<accession>A0A3D8QT08</accession>
<evidence type="ECO:0000256" key="1">
    <source>
        <dbReference type="SAM" id="MobiDB-lite"/>
    </source>
</evidence>
<dbReference type="PANTHER" id="PTHR37017">
    <property type="entry name" value="AB HYDROLASE-1 DOMAIN-CONTAINING PROTEIN-RELATED"/>
    <property type="match status" value="1"/>
</dbReference>
<dbReference type="Proteomes" id="UP000256645">
    <property type="component" value="Unassembled WGS sequence"/>
</dbReference>
<dbReference type="InterPro" id="IPR052897">
    <property type="entry name" value="Sec-Metab_Biosynth_Hydrolase"/>
</dbReference>
<dbReference type="SUPFAM" id="SSF53474">
    <property type="entry name" value="alpha/beta-Hydrolases"/>
    <property type="match status" value="1"/>
</dbReference>
<proteinExistence type="predicted"/>
<name>A0A3D8QT08_9HELO</name>
<keyword evidence="4" id="KW-1185">Reference proteome</keyword>